<organism evidence="4 5">
    <name type="scientific">Polyrhizophydium stewartii</name>
    <dbReference type="NCBI Taxonomy" id="2732419"/>
    <lineage>
        <taxon>Eukaryota</taxon>
        <taxon>Fungi</taxon>
        <taxon>Fungi incertae sedis</taxon>
        <taxon>Chytridiomycota</taxon>
        <taxon>Chytridiomycota incertae sedis</taxon>
        <taxon>Chytridiomycetes</taxon>
        <taxon>Rhizophydiales</taxon>
        <taxon>Rhizophydiales incertae sedis</taxon>
        <taxon>Polyrhizophydium</taxon>
    </lineage>
</organism>
<feature type="region of interest" description="Disordered" evidence="2">
    <location>
        <begin position="208"/>
        <end position="326"/>
    </location>
</feature>
<evidence type="ECO:0000259" key="3">
    <source>
        <dbReference type="Pfam" id="PF19016"/>
    </source>
</evidence>
<feature type="coiled-coil region" evidence="1">
    <location>
        <begin position="488"/>
        <end position="518"/>
    </location>
</feature>
<dbReference type="EMBL" id="JADGIZ020000004">
    <property type="protein sequence ID" value="KAL2919076.1"/>
    <property type="molecule type" value="Genomic_DNA"/>
</dbReference>
<protein>
    <submittedName>
        <fullName evidence="4">Centrosomal protein of 95 kDa</fullName>
    </submittedName>
</protein>
<feature type="compositionally biased region" description="Basic residues" evidence="2">
    <location>
        <begin position="298"/>
        <end position="307"/>
    </location>
</feature>
<dbReference type="Pfam" id="PF19016">
    <property type="entry name" value="DUF5745"/>
    <property type="match status" value="1"/>
</dbReference>
<reference evidence="4 5" key="1">
    <citation type="submission" date="2023-09" db="EMBL/GenBank/DDBJ databases">
        <title>Pangenome analysis of Batrachochytrium dendrobatidis and related Chytrids.</title>
        <authorList>
            <person name="Yacoub M.N."/>
            <person name="Stajich J.E."/>
            <person name="James T.Y."/>
        </authorList>
    </citation>
    <scope>NUCLEOTIDE SEQUENCE [LARGE SCALE GENOMIC DNA]</scope>
    <source>
        <strain evidence="4 5">JEL0888</strain>
    </source>
</reference>
<feature type="compositionally biased region" description="Basic and acidic residues" evidence="2">
    <location>
        <begin position="259"/>
        <end position="270"/>
    </location>
</feature>
<accession>A0ABR4NHU7</accession>
<comment type="caution">
    <text evidence="4">The sequence shown here is derived from an EMBL/GenBank/DDBJ whole genome shotgun (WGS) entry which is preliminary data.</text>
</comment>
<evidence type="ECO:0000313" key="4">
    <source>
        <dbReference type="EMBL" id="KAL2919076.1"/>
    </source>
</evidence>
<keyword evidence="1" id="KW-0175">Coiled coil</keyword>
<dbReference type="InterPro" id="IPR044039">
    <property type="entry name" value="DUF5745"/>
</dbReference>
<gene>
    <name evidence="4" type="primary">CEP95_2</name>
    <name evidence="4" type="ORF">HK105_201346</name>
</gene>
<proteinExistence type="predicted"/>
<keyword evidence="5" id="KW-1185">Reference proteome</keyword>
<sequence length="574" mass="65379">MNVTEHEKANAVSKINKLLVRIRLPFTILSLEEGIPTLWVALLESILESRLQGVMREPDLSGGADASHGYRLHNARAVLWALEHEILQQELPHLTAENIVRADPRTLVDLASIMWEVAYAIDSHRDEPRAFQMGDELDNSLLDVSSIASADSFSVTSDGAEQVDTPVPGPTIERLATPPPLRIHPDDTPHIRALKKRRAAMLRQEHAASFADQRRTLQDMQHQHRRTVRPDVDPLPSSFSSPPRPTKASVARSHVGVRGTRDYREPPPEHDDGDELDELLGVHSDADSDGGESDASHSLRHRAKKSRPNSSSQSRAGEHTTLAERNLDAFTKRVRREVPIVHTKFPSAAETDRVWRQQLNTWTHALEDRLWTQKVVMAARRAQTTAAQRAKAQLNEQARRIKRMENRQKSVEEDVRRIAEQRRAKEEAMLRGLLDEYVAAQRAAILDERRLERDERRALDEGRKLKEVSQRALYPLPDLDSVLLGCLALRLCKAIEMLKEKLERVKEQERIAERAHAAEMRRLVREQKEYSKERVQQIKDKLQHDWGDVHLLEEGGAQLRGSIGFRVVGPRDKR</sequence>
<feature type="compositionally biased region" description="Basic and acidic residues" evidence="2">
    <location>
        <begin position="316"/>
        <end position="326"/>
    </location>
</feature>
<feature type="domain" description="DUF5745" evidence="3">
    <location>
        <begin position="67"/>
        <end position="116"/>
    </location>
</feature>
<evidence type="ECO:0000256" key="1">
    <source>
        <dbReference type="SAM" id="Coils"/>
    </source>
</evidence>
<evidence type="ECO:0000313" key="5">
    <source>
        <dbReference type="Proteomes" id="UP001527925"/>
    </source>
</evidence>
<evidence type="ECO:0000256" key="2">
    <source>
        <dbReference type="SAM" id="MobiDB-lite"/>
    </source>
</evidence>
<name>A0ABR4NHU7_9FUNG</name>
<dbReference type="Proteomes" id="UP001527925">
    <property type="component" value="Unassembled WGS sequence"/>
</dbReference>
<feature type="region of interest" description="Disordered" evidence="2">
    <location>
        <begin position="155"/>
        <end position="188"/>
    </location>
</feature>
<feature type="coiled-coil region" evidence="1">
    <location>
        <begin position="387"/>
        <end position="436"/>
    </location>
</feature>